<reference evidence="2 4" key="2">
    <citation type="submission" date="2018-11" db="EMBL/GenBank/DDBJ databases">
        <authorList>
            <consortium name="Pathogen Informatics"/>
        </authorList>
    </citation>
    <scope>NUCLEOTIDE SEQUENCE [LARGE SCALE GENOMIC DNA]</scope>
</reference>
<evidence type="ECO:0000256" key="1">
    <source>
        <dbReference type="SAM" id="Phobius"/>
    </source>
</evidence>
<keyword evidence="1" id="KW-1133">Transmembrane helix</keyword>
<dbReference type="GO" id="GO:0022857">
    <property type="term" value="F:transmembrane transporter activity"/>
    <property type="evidence" value="ECO:0007669"/>
    <property type="project" value="InterPro"/>
</dbReference>
<dbReference type="WBParaSite" id="DME_0000428801-mRNA-1">
    <property type="protein sequence ID" value="DME_0000428801-mRNA-1"/>
    <property type="gene ID" value="DME_0000428801"/>
</dbReference>
<evidence type="ECO:0000313" key="5">
    <source>
        <dbReference type="WBParaSite" id="DME_0000428801-mRNA-1"/>
    </source>
</evidence>
<dbReference type="AlphaFoldDB" id="A0A0N4UAU0"/>
<dbReference type="GO" id="GO:0006897">
    <property type="term" value="P:endocytosis"/>
    <property type="evidence" value="ECO:0007669"/>
    <property type="project" value="TreeGrafter"/>
</dbReference>
<keyword evidence="1" id="KW-0472">Membrane</keyword>
<dbReference type="OrthoDB" id="6510177at2759"/>
<organism evidence="3 5">
    <name type="scientific">Dracunculus medinensis</name>
    <name type="common">Guinea worm</name>
    <dbReference type="NCBI Taxonomy" id="318479"/>
    <lineage>
        <taxon>Eukaryota</taxon>
        <taxon>Metazoa</taxon>
        <taxon>Ecdysozoa</taxon>
        <taxon>Nematoda</taxon>
        <taxon>Chromadorea</taxon>
        <taxon>Rhabditida</taxon>
        <taxon>Spirurina</taxon>
        <taxon>Dracunculoidea</taxon>
        <taxon>Dracunculidae</taxon>
        <taxon>Dracunculus</taxon>
    </lineage>
</organism>
<feature type="transmembrane region" description="Helical" evidence="1">
    <location>
        <begin position="109"/>
        <end position="127"/>
    </location>
</feature>
<evidence type="ECO:0000313" key="2">
    <source>
        <dbReference type="EMBL" id="VDN58198.1"/>
    </source>
</evidence>
<name>A0A0N4UAU0_DRAME</name>
<evidence type="ECO:0000313" key="4">
    <source>
        <dbReference type="Proteomes" id="UP000274756"/>
    </source>
</evidence>
<dbReference type="Proteomes" id="UP000274756">
    <property type="component" value="Unassembled WGS sequence"/>
</dbReference>
<dbReference type="GO" id="GO:0018996">
    <property type="term" value="P:molting cycle, collagen and cuticulin-based cuticle"/>
    <property type="evidence" value="ECO:0007669"/>
    <property type="project" value="TreeGrafter"/>
</dbReference>
<dbReference type="GO" id="GO:0005886">
    <property type="term" value="C:plasma membrane"/>
    <property type="evidence" value="ECO:0007669"/>
    <property type="project" value="TreeGrafter"/>
</dbReference>
<sequence>MEEKFLTTRIAIKFFSIRKNGVEVITGFFWTITYHNMNSFLQVQELMDKRRLIIAKYSEFFNVSSHHPLEKVPTEAAASALHNFLQTAVSAIILMTLLVIVFVTDFGAVISVVLSILSICIGTVGYLHLWGIRIDGISLISMLMSIGFSVDYSAHICYHFFTDEVCSFEI</sequence>
<dbReference type="PANTHER" id="PTHR10796">
    <property type="entry name" value="PATCHED-RELATED"/>
    <property type="match status" value="1"/>
</dbReference>
<keyword evidence="4" id="KW-1185">Reference proteome</keyword>
<reference evidence="5" key="1">
    <citation type="submission" date="2017-02" db="UniProtKB">
        <authorList>
            <consortium name="WormBaseParasite"/>
        </authorList>
    </citation>
    <scope>IDENTIFICATION</scope>
</reference>
<dbReference type="PRINTS" id="PR00702">
    <property type="entry name" value="ACRIFLAVINRP"/>
</dbReference>
<dbReference type="PANTHER" id="PTHR10796:SF103">
    <property type="entry name" value="SSD DOMAIN-CONTAINING PROTEIN"/>
    <property type="match status" value="1"/>
</dbReference>
<dbReference type="EMBL" id="UYYG01001166">
    <property type="protein sequence ID" value="VDN58198.1"/>
    <property type="molecule type" value="Genomic_DNA"/>
</dbReference>
<dbReference type="InterPro" id="IPR001036">
    <property type="entry name" value="Acrflvin-R"/>
</dbReference>
<feature type="transmembrane region" description="Helical" evidence="1">
    <location>
        <begin position="139"/>
        <end position="161"/>
    </location>
</feature>
<protein>
    <submittedName>
        <fullName evidence="5">MMPL domain-containing protein</fullName>
    </submittedName>
</protein>
<dbReference type="InterPro" id="IPR051697">
    <property type="entry name" value="Patched_domain-protein"/>
</dbReference>
<gene>
    <name evidence="2" type="ORF">DME_LOCUS8171</name>
</gene>
<accession>A0A0N4UAU0</accession>
<dbReference type="GO" id="GO:0030659">
    <property type="term" value="C:cytoplasmic vesicle membrane"/>
    <property type="evidence" value="ECO:0007669"/>
    <property type="project" value="TreeGrafter"/>
</dbReference>
<keyword evidence="1" id="KW-0812">Transmembrane</keyword>
<proteinExistence type="predicted"/>
<feature type="transmembrane region" description="Helical" evidence="1">
    <location>
        <begin position="84"/>
        <end position="103"/>
    </location>
</feature>
<dbReference type="SUPFAM" id="SSF82866">
    <property type="entry name" value="Multidrug efflux transporter AcrB transmembrane domain"/>
    <property type="match status" value="1"/>
</dbReference>
<dbReference type="Gene3D" id="1.20.1640.10">
    <property type="entry name" value="Multidrug efflux transporter AcrB transmembrane domain"/>
    <property type="match status" value="1"/>
</dbReference>
<dbReference type="Proteomes" id="UP000038040">
    <property type="component" value="Unplaced"/>
</dbReference>
<evidence type="ECO:0000313" key="3">
    <source>
        <dbReference type="Proteomes" id="UP000038040"/>
    </source>
</evidence>